<evidence type="ECO:0000256" key="1">
    <source>
        <dbReference type="ARBA" id="ARBA00022679"/>
    </source>
</evidence>
<dbReference type="Proteomes" id="UP000826271">
    <property type="component" value="Unassembled WGS sequence"/>
</dbReference>
<protein>
    <submittedName>
        <fullName evidence="3">Uncharacterized protein</fullName>
    </submittedName>
</protein>
<name>A0AAV6YEU1_9LAMI</name>
<evidence type="ECO:0000256" key="2">
    <source>
        <dbReference type="ARBA" id="ARBA00023315"/>
    </source>
</evidence>
<proteinExistence type="predicted"/>
<comment type="caution">
    <text evidence="3">The sequence shown here is derived from an EMBL/GenBank/DDBJ whole genome shotgun (WGS) entry which is preliminary data.</text>
</comment>
<dbReference type="GO" id="GO:0016747">
    <property type="term" value="F:acyltransferase activity, transferring groups other than amino-acyl groups"/>
    <property type="evidence" value="ECO:0007669"/>
    <property type="project" value="UniProtKB-ARBA"/>
</dbReference>
<gene>
    <name evidence="3" type="ORF">BUALT_Bualt01G0213700</name>
</gene>
<evidence type="ECO:0000313" key="3">
    <source>
        <dbReference type="EMBL" id="KAG8391692.1"/>
    </source>
</evidence>
<dbReference type="Gene3D" id="3.30.559.10">
    <property type="entry name" value="Chloramphenicol acetyltransferase-like domain"/>
    <property type="match status" value="2"/>
</dbReference>
<dbReference type="Pfam" id="PF02458">
    <property type="entry name" value="Transferase"/>
    <property type="match status" value="1"/>
</dbReference>
<accession>A0AAV6YEU1</accession>
<dbReference type="EMBL" id="WHWC01000001">
    <property type="protein sequence ID" value="KAG8391692.1"/>
    <property type="molecule type" value="Genomic_DNA"/>
</dbReference>
<evidence type="ECO:0000313" key="4">
    <source>
        <dbReference type="Proteomes" id="UP000826271"/>
    </source>
</evidence>
<keyword evidence="1" id="KW-0808">Transferase</keyword>
<dbReference type="InterPro" id="IPR023213">
    <property type="entry name" value="CAT-like_dom_sf"/>
</dbReference>
<keyword evidence="4" id="KW-1185">Reference proteome</keyword>
<sequence>MAPMATPETTTILHRCRIAPPPGTALQSLPLTFFDMVWLHFNPIQRLLFYEYPCSTTHFLETLIPNFKKSLSQTLKHFLPLAGNLIYPLNSGTQPQFLYLPGDSVSVTIAESIRASEYFNYLTGNKPRNADDFYAFVPDLPQPKIEHKSSCKIIPVFAIQITLFPETDICVGFTNHHAVGDASSIVGFIKAWSSIATLGKDDELLATEKSLPFYDRSVVKDQLGVGNTFWTQMDVFRVESLPLKFPINKVRSTYILRKNDIQKLKNLIQAKKLNLTYLSSFTITTAYIWTCLIKSATAAGEDVNDTEPEHFVFAVDARRRLDSPVPATYFGNCVAFGATKDMHGKLKGDEGLFVAAELIGEVIVKKVNNKDEILRDAENWMSKLGCLIPKRCFGVAGSPRFDMYDTDFGWGKPVKYEAVSIDGAGSMSLCKSREFEGGLEIGLSLPKKKMDAFADIFYAGLNM</sequence>
<keyword evidence="2" id="KW-0012">Acyltransferase</keyword>
<dbReference type="InterPro" id="IPR051504">
    <property type="entry name" value="Plant_metabolite_acyltrans"/>
</dbReference>
<dbReference type="PANTHER" id="PTHR31625">
    <property type="match status" value="1"/>
</dbReference>
<dbReference type="AlphaFoldDB" id="A0AAV6YEU1"/>
<organism evidence="3 4">
    <name type="scientific">Buddleja alternifolia</name>
    <dbReference type="NCBI Taxonomy" id="168488"/>
    <lineage>
        <taxon>Eukaryota</taxon>
        <taxon>Viridiplantae</taxon>
        <taxon>Streptophyta</taxon>
        <taxon>Embryophyta</taxon>
        <taxon>Tracheophyta</taxon>
        <taxon>Spermatophyta</taxon>
        <taxon>Magnoliopsida</taxon>
        <taxon>eudicotyledons</taxon>
        <taxon>Gunneridae</taxon>
        <taxon>Pentapetalae</taxon>
        <taxon>asterids</taxon>
        <taxon>lamiids</taxon>
        <taxon>Lamiales</taxon>
        <taxon>Scrophulariaceae</taxon>
        <taxon>Buddlejeae</taxon>
        <taxon>Buddleja</taxon>
    </lineage>
</organism>
<reference evidence="3" key="1">
    <citation type="submission" date="2019-10" db="EMBL/GenBank/DDBJ databases">
        <authorList>
            <person name="Zhang R."/>
            <person name="Pan Y."/>
            <person name="Wang J."/>
            <person name="Ma R."/>
            <person name="Yu S."/>
        </authorList>
    </citation>
    <scope>NUCLEOTIDE SEQUENCE</scope>
    <source>
        <strain evidence="3">LA-IB0</strain>
        <tissue evidence="3">Leaf</tissue>
    </source>
</reference>